<reference evidence="1" key="1">
    <citation type="journal article" date="2012" name="PLoS ONE">
        <title>Gene sets for utilization of primary and secondary nutrition supplies in the distal gut of endangered iberian lynx.</title>
        <authorList>
            <person name="Alcaide M."/>
            <person name="Messina E."/>
            <person name="Richter M."/>
            <person name="Bargiela R."/>
            <person name="Peplies J."/>
            <person name="Huws S.A."/>
            <person name="Newbold C.J."/>
            <person name="Golyshin P.N."/>
            <person name="Simon M.A."/>
            <person name="Lopez G."/>
            <person name="Yakimov M.M."/>
            <person name="Ferrer M."/>
        </authorList>
    </citation>
    <scope>NUCLEOTIDE SEQUENCE</scope>
</reference>
<name>J9FTT7_9ZZZZ</name>
<evidence type="ECO:0000313" key="1">
    <source>
        <dbReference type="EMBL" id="EJW90789.1"/>
    </source>
</evidence>
<comment type="caution">
    <text evidence="1">The sequence shown here is derived from an EMBL/GenBank/DDBJ whole genome shotgun (WGS) entry which is preliminary data.</text>
</comment>
<organism evidence="1">
    <name type="scientific">gut metagenome</name>
    <dbReference type="NCBI Taxonomy" id="749906"/>
    <lineage>
        <taxon>unclassified sequences</taxon>
        <taxon>metagenomes</taxon>
        <taxon>organismal metagenomes</taxon>
    </lineage>
</organism>
<accession>J9FTT7</accession>
<dbReference type="AlphaFoldDB" id="J9FTT7"/>
<gene>
    <name evidence="1" type="ORF">EVA_21105</name>
</gene>
<proteinExistence type="predicted"/>
<dbReference type="EMBL" id="AMCI01008609">
    <property type="protein sequence ID" value="EJW90789.1"/>
    <property type="molecule type" value="Genomic_DNA"/>
</dbReference>
<protein>
    <submittedName>
        <fullName evidence="1">Uncharacterized protein</fullName>
    </submittedName>
</protein>
<sequence length="77" mass="8397">MSCNPPVGFAPVPVSCCRPSLDKSLLPRKLVLWCATSKTAVPPPSPCSVPLDYLPASAVGEHASHFHPRKYHCSNRW</sequence>